<organism evidence="2 3">
    <name type="scientific">Roridomyces roridus</name>
    <dbReference type="NCBI Taxonomy" id="1738132"/>
    <lineage>
        <taxon>Eukaryota</taxon>
        <taxon>Fungi</taxon>
        <taxon>Dikarya</taxon>
        <taxon>Basidiomycota</taxon>
        <taxon>Agaricomycotina</taxon>
        <taxon>Agaricomycetes</taxon>
        <taxon>Agaricomycetidae</taxon>
        <taxon>Agaricales</taxon>
        <taxon>Marasmiineae</taxon>
        <taxon>Mycenaceae</taxon>
        <taxon>Roridomyces</taxon>
    </lineage>
</organism>
<accession>A0AAD7FK02</accession>
<feature type="signal peptide" evidence="1">
    <location>
        <begin position="1"/>
        <end position="27"/>
    </location>
</feature>
<name>A0AAD7FK02_9AGAR</name>
<dbReference type="Proteomes" id="UP001221142">
    <property type="component" value="Unassembled WGS sequence"/>
</dbReference>
<proteinExistence type="predicted"/>
<sequence>MPMLNQPMDEPQTVLFTILVLLPHLYGHTCDDCGRARYQVSQEGKGFLRMSSNIFDLNCGSHFASTLRGRVTSVAHTAVRTEFRSLYDLGPGSQTSFTVRRSVEFVY</sequence>
<protein>
    <recommendedName>
        <fullName evidence="4">Secreted protein</fullName>
    </recommendedName>
</protein>
<dbReference type="EMBL" id="JARKIF010000013">
    <property type="protein sequence ID" value="KAJ7624565.1"/>
    <property type="molecule type" value="Genomic_DNA"/>
</dbReference>
<feature type="chain" id="PRO_5041948284" description="Secreted protein" evidence="1">
    <location>
        <begin position="28"/>
        <end position="107"/>
    </location>
</feature>
<keyword evidence="1" id="KW-0732">Signal</keyword>
<evidence type="ECO:0000313" key="2">
    <source>
        <dbReference type="EMBL" id="KAJ7624565.1"/>
    </source>
</evidence>
<gene>
    <name evidence="2" type="ORF">FB45DRAFT_84409</name>
</gene>
<evidence type="ECO:0000256" key="1">
    <source>
        <dbReference type="SAM" id="SignalP"/>
    </source>
</evidence>
<reference evidence="2" key="1">
    <citation type="submission" date="2023-03" db="EMBL/GenBank/DDBJ databases">
        <title>Massive genome expansion in bonnet fungi (Mycena s.s.) driven by repeated elements and novel gene families across ecological guilds.</title>
        <authorList>
            <consortium name="Lawrence Berkeley National Laboratory"/>
            <person name="Harder C.B."/>
            <person name="Miyauchi S."/>
            <person name="Viragh M."/>
            <person name="Kuo A."/>
            <person name="Thoen E."/>
            <person name="Andreopoulos B."/>
            <person name="Lu D."/>
            <person name="Skrede I."/>
            <person name="Drula E."/>
            <person name="Henrissat B."/>
            <person name="Morin E."/>
            <person name="Kohler A."/>
            <person name="Barry K."/>
            <person name="LaButti K."/>
            <person name="Morin E."/>
            <person name="Salamov A."/>
            <person name="Lipzen A."/>
            <person name="Mereny Z."/>
            <person name="Hegedus B."/>
            <person name="Baldrian P."/>
            <person name="Stursova M."/>
            <person name="Weitz H."/>
            <person name="Taylor A."/>
            <person name="Grigoriev I.V."/>
            <person name="Nagy L.G."/>
            <person name="Martin F."/>
            <person name="Kauserud H."/>
        </authorList>
    </citation>
    <scope>NUCLEOTIDE SEQUENCE</scope>
    <source>
        <strain evidence="2">9284</strain>
    </source>
</reference>
<keyword evidence="3" id="KW-1185">Reference proteome</keyword>
<dbReference type="AlphaFoldDB" id="A0AAD7FK02"/>
<evidence type="ECO:0008006" key="4">
    <source>
        <dbReference type="Google" id="ProtNLM"/>
    </source>
</evidence>
<comment type="caution">
    <text evidence="2">The sequence shown here is derived from an EMBL/GenBank/DDBJ whole genome shotgun (WGS) entry which is preliminary data.</text>
</comment>
<evidence type="ECO:0000313" key="3">
    <source>
        <dbReference type="Proteomes" id="UP001221142"/>
    </source>
</evidence>